<dbReference type="KEGG" id="ago:AGOS_ADL104W"/>
<dbReference type="PANTHER" id="PTHR19304">
    <property type="entry name" value="CYCLIC-AMP RESPONSE ELEMENT BINDING PROTEIN"/>
    <property type="match status" value="1"/>
</dbReference>
<dbReference type="EMBL" id="AE016817">
    <property type="protein sequence ID" value="AAS51816.2"/>
    <property type="molecule type" value="Genomic_DNA"/>
</dbReference>
<evidence type="ECO:0000256" key="4">
    <source>
        <dbReference type="ARBA" id="ARBA00023125"/>
    </source>
</evidence>
<sequence>MRAAGGVHAVHAAAQGHYGVPPATYMSDPVIQESLSPFFQPVGIDVTRLPLTNPPIFQSSLASYNGPPQRRRISISNGQIGQLGHMGQLDDEDVMESIYDLQPPPLPQRRNGAKPFSKPVVSHEQFLARQHPPSYQAAYVDVAPGKPAEGHGAAYAGSVSSAPLHPHPEQPLTRPAHVLDAMASGPDFPRAASSSSLPTLYDAPPGTAAWKRARLLERNRIAASKCRQRKKIAQLQLQKDVDILTKENKEIRRELEYYQKLVSKFKRFIELHMETCNGSNGGVQIIEEMLKIDHSIVGQENDSGDKRDTSEEAPI</sequence>
<reference evidence="10" key="2">
    <citation type="journal article" date="2013" name="G3 (Bethesda)">
        <title>Genomes of Ashbya fungi isolated from insects reveal four mating-type loci, numerous translocations, lack of transposons, and distinct gene duplications.</title>
        <authorList>
            <person name="Dietrich F.S."/>
            <person name="Voegeli S."/>
            <person name="Kuo S."/>
            <person name="Philippsen P."/>
        </authorList>
    </citation>
    <scope>GENOME REANNOTATION</scope>
    <source>
        <strain evidence="10">ATCC 10895 / CBS 109.51 / FGSC 9923 / NRRL Y-1056</strain>
    </source>
</reference>
<dbReference type="OMA" id="NQAYINM"/>
<dbReference type="InParanoid" id="Q75AM7"/>
<dbReference type="InterPro" id="IPR004827">
    <property type="entry name" value="bZIP"/>
</dbReference>
<comment type="subcellular location">
    <subcellularLocation>
        <location evidence="1">Nucleus</location>
    </subcellularLocation>
</comment>
<dbReference type="PROSITE" id="PS50217">
    <property type="entry name" value="BZIP"/>
    <property type="match status" value="1"/>
</dbReference>
<keyword evidence="4" id="KW-0238">DNA-binding</keyword>
<dbReference type="RefSeq" id="NP_983992.2">
    <property type="nucleotide sequence ID" value="NM_209345.2"/>
</dbReference>
<evidence type="ECO:0000256" key="7">
    <source>
        <dbReference type="SAM" id="Coils"/>
    </source>
</evidence>
<dbReference type="Proteomes" id="UP000000591">
    <property type="component" value="Chromosome IV"/>
</dbReference>
<gene>
    <name evidence="9" type="ORF">AGOS_ADL104W</name>
</gene>
<dbReference type="GO" id="GO:0000978">
    <property type="term" value="F:RNA polymerase II cis-regulatory region sequence-specific DNA binding"/>
    <property type="evidence" value="ECO:0000318"/>
    <property type="project" value="GO_Central"/>
</dbReference>
<evidence type="ECO:0000259" key="8">
    <source>
        <dbReference type="PROSITE" id="PS50217"/>
    </source>
</evidence>
<dbReference type="Pfam" id="PF00170">
    <property type="entry name" value="bZIP_1"/>
    <property type="match status" value="1"/>
</dbReference>
<dbReference type="CDD" id="cd14687">
    <property type="entry name" value="bZIP_ATF2"/>
    <property type="match status" value="1"/>
</dbReference>
<dbReference type="STRING" id="284811.Q75AM7"/>
<organism evidence="9 10">
    <name type="scientific">Eremothecium gossypii (strain ATCC 10895 / CBS 109.51 / FGSC 9923 / NRRL Y-1056)</name>
    <name type="common">Yeast</name>
    <name type="synonym">Ashbya gossypii</name>
    <dbReference type="NCBI Taxonomy" id="284811"/>
    <lineage>
        <taxon>Eukaryota</taxon>
        <taxon>Fungi</taxon>
        <taxon>Dikarya</taxon>
        <taxon>Ascomycota</taxon>
        <taxon>Saccharomycotina</taxon>
        <taxon>Saccharomycetes</taxon>
        <taxon>Saccharomycetales</taxon>
        <taxon>Saccharomycetaceae</taxon>
        <taxon>Eremothecium</taxon>
    </lineage>
</organism>
<evidence type="ECO:0000256" key="1">
    <source>
        <dbReference type="ARBA" id="ARBA00004123"/>
    </source>
</evidence>
<dbReference type="InterPro" id="IPR051027">
    <property type="entry name" value="bZIP_transcription_factors"/>
</dbReference>
<name>Q75AM7_EREGS</name>
<dbReference type="SMART" id="SM00338">
    <property type="entry name" value="BRLZ"/>
    <property type="match status" value="1"/>
</dbReference>
<dbReference type="eggNOG" id="KOG1414">
    <property type="taxonomic scope" value="Eukaryota"/>
</dbReference>
<evidence type="ECO:0000256" key="5">
    <source>
        <dbReference type="ARBA" id="ARBA00023163"/>
    </source>
</evidence>
<reference evidence="9 10" key="1">
    <citation type="journal article" date="2004" name="Science">
        <title>The Ashbya gossypii genome as a tool for mapping the ancient Saccharomyces cerevisiae genome.</title>
        <authorList>
            <person name="Dietrich F.S."/>
            <person name="Voegeli S."/>
            <person name="Brachat S."/>
            <person name="Lerch A."/>
            <person name="Gates K."/>
            <person name="Steiner S."/>
            <person name="Mohr C."/>
            <person name="Pohlmann R."/>
            <person name="Luedi P."/>
            <person name="Choi S."/>
            <person name="Wing R.A."/>
            <person name="Flavier A."/>
            <person name="Gaffney T.D."/>
            <person name="Philippsen P."/>
        </authorList>
    </citation>
    <scope>NUCLEOTIDE SEQUENCE [LARGE SCALE GENOMIC DNA]</scope>
    <source>
        <strain evidence="10">ATCC 10895 / CBS 109.51 / FGSC 9923 / NRRL Y-1056</strain>
    </source>
</reference>
<evidence type="ECO:0000256" key="6">
    <source>
        <dbReference type="ARBA" id="ARBA00023242"/>
    </source>
</evidence>
<proteinExistence type="inferred from homology"/>
<dbReference type="GO" id="GO:0006357">
    <property type="term" value="P:regulation of transcription by RNA polymerase II"/>
    <property type="evidence" value="ECO:0000318"/>
    <property type="project" value="GO_Central"/>
</dbReference>
<evidence type="ECO:0000256" key="3">
    <source>
        <dbReference type="ARBA" id="ARBA00023015"/>
    </source>
</evidence>
<keyword evidence="10" id="KW-1185">Reference proteome</keyword>
<keyword evidence="7" id="KW-0175">Coiled coil</keyword>
<keyword evidence="6" id="KW-0539">Nucleus</keyword>
<dbReference type="PROSITE" id="PS00036">
    <property type="entry name" value="BZIP_BASIC"/>
    <property type="match status" value="1"/>
</dbReference>
<protein>
    <submittedName>
        <fullName evidence="9">ADL104Wp</fullName>
    </submittedName>
</protein>
<evidence type="ECO:0000313" key="9">
    <source>
        <dbReference type="EMBL" id="AAS51816.2"/>
    </source>
</evidence>
<evidence type="ECO:0000256" key="2">
    <source>
        <dbReference type="ARBA" id="ARBA00007163"/>
    </source>
</evidence>
<dbReference type="AlphaFoldDB" id="Q75AM7"/>
<keyword evidence="3" id="KW-0805">Transcription regulation</keyword>
<dbReference type="GO" id="GO:0001228">
    <property type="term" value="F:DNA-binding transcription activator activity, RNA polymerase II-specific"/>
    <property type="evidence" value="ECO:0007669"/>
    <property type="project" value="UniProtKB-ARBA"/>
</dbReference>
<dbReference type="OrthoDB" id="295274at2759"/>
<feature type="coiled-coil region" evidence="7">
    <location>
        <begin position="234"/>
        <end position="261"/>
    </location>
</feature>
<dbReference type="SUPFAM" id="SSF57959">
    <property type="entry name" value="Leucine zipper domain"/>
    <property type="match status" value="1"/>
</dbReference>
<dbReference type="Gene3D" id="1.20.5.170">
    <property type="match status" value="1"/>
</dbReference>
<dbReference type="HOGENOM" id="CLU_056594_0_0_1"/>
<comment type="similarity">
    <text evidence="2">Belongs to the bZIP family.</text>
</comment>
<dbReference type="GeneID" id="4620134"/>
<feature type="domain" description="BZIP" evidence="8">
    <location>
        <begin position="211"/>
        <end position="272"/>
    </location>
</feature>
<accession>Q75AM7</accession>
<evidence type="ECO:0000313" key="10">
    <source>
        <dbReference type="Proteomes" id="UP000000591"/>
    </source>
</evidence>
<dbReference type="InterPro" id="IPR046347">
    <property type="entry name" value="bZIP_sf"/>
</dbReference>
<dbReference type="GO" id="GO:0000981">
    <property type="term" value="F:DNA-binding transcription factor activity, RNA polymerase II-specific"/>
    <property type="evidence" value="ECO:0000318"/>
    <property type="project" value="GO_Central"/>
</dbReference>
<dbReference type="FunCoup" id="Q75AM7">
    <property type="interactions" value="2092"/>
</dbReference>
<keyword evidence="5" id="KW-0804">Transcription</keyword>
<dbReference type="FunFam" id="1.20.5.170:FF:000053">
    <property type="entry name" value="BZIP transcription factor AtfA"/>
    <property type="match status" value="1"/>
</dbReference>
<dbReference type="GO" id="GO:0005634">
    <property type="term" value="C:nucleus"/>
    <property type="evidence" value="ECO:0007669"/>
    <property type="project" value="UniProtKB-SubCell"/>
</dbReference>